<dbReference type="PANTHER" id="PTHR43727:SF3">
    <property type="entry name" value="GROUP IV DECARBOXYLASE"/>
    <property type="match status" value="1"/>
</dbReference>
<dbReference type="SUPFAM" id="SSF50621">
    <property type="entry name" value="Alanine racemase C-terminal domain-like"/>
    <property type="match status" value="1"/>
</dbReference>
<evidence type="ECO:0000313" key="7">
    <source>
        <dbReference type="EMBL" id="PWN07838.1"/>
    </source>
</evidence>
<dbReference type="InterPro" id="IPR002433">
    <property type="entry name" value="Orn_de-COase"/>
</dbReference>
<comment type="cofactor">
    <cofactor evidence="1 3">
        <name>pyridoxal 5'-phosphate</name>
        <dbReference type="ChEBI" id="CHEBI:597326"/>
    </cofactor>
</comment>
<dbReference type="PRINTS" id="PR01179">
    <property type="entry name" value="ODADCRBXLASE"/>
</dbReference>
<evidence type="ECO:0000256" key="4">
    <source>
        <dbReference type="RuleBase" id="RU003737"/>
    </source>
</evidence>
<dbReference type="InterPro" id="IPR029066">
    <property type="entry name" value="PLP-binding_barrel"/>
</dbReference>
<comment type="similarity">
    <text evidence="4">Belongs to the Orn/Lys/Arg decarboxylase class-II family.</text>
</comment>
<dbReference type="PROSITE" id="PS00879">
    <property type="entry name" value="ODR_DC_2_2"/>
    <property type="match status" value="1"/>
</dbReference>
<dbReference type="Pfam" id="PF00278">
    <property type="entry name" value="Orn_DAP_Arg_deC"/>
    <property type="match status" value="1"/>
</dbReference>
<dbReference type="EMBL" id="QGGB01000002">
    <property type="protein sequence ID" value="PWN07838.1"/>
    <property type="molecule type" value="Genomic_DNA"/>
</dbReference>
<gene>
    <name evidence="7" type="ORF">DDZ15_02165</name>
</gene>
<sequence length="418" mass="47374">MSKHNDNLHQILVASEIWKEIHKSSKLDQRDDAFLYYSIQNLKYRLNYLSNTFNGFESLHSVAIKTNPHPYILKKISDWGYGLEAASLQEVLLAAKTGIEPQKIIYNSPVKTRNEIEYASKKFSGLILNANCLEELQRIPKKNNFNLGLRINPLVSGETFNLYDVSGKYSKFGVPINKTDLIFKAVKEHSISQLHMHVGSKETDLSRPLNAIKRVVDLAGLINQSLGQKIDTINIGGGLSAGDSNSESMGFIKKYVKSIEEDVPELSSKFKIITEFGQWVHEHQGVTFSRVEYIRNFEEKAICYIHIGADMFVRNTYAPDKELKLICLDSSGNLKEGKEKIYDIAGPLCFNGDYLSRNYKLPLLEEGDFIVIKSTGANTYGLWSRHCSRNIPALFVDQIHDSKIKKVSKSWNPFLKAD</sequence>
<evidence type="ECO:0008006" key="9">
    <source>
        <dbReference type="Google" id="ProtNLM"/>
    </source>
</evidence>
<evidence type="ECO:0000256" key="1">
    <source>
        <dbReference type="ARBA" id="ARBA00001933"/>
    </source>
</evidence>
<dbReference type="PRINTS" id="PR01182">
    <property type="entry name" value="ORNDCRBXLASE"/>
</dbReference>
<dbReference type="AlphaFoldDB" id="A0A316TVA6"/>
<dbReference type="InterPro" id="IPR022644">
    <property type="entry name" value="De-COase2_N"/>
</dbReference>
<dbReference type="Gene3D" id="2.40.37.10">
    <property type="entry name" value="Lyase, Ornithine Decarboxylase, Chain A, domain 1"/>
    <property type="match status" value="1"/>
</dbReference>
<feature type="domain" description="Orn/DAP/Arg decarboxylase 2 C-terminal" evidence="5">
    <location>
        <begin position="283"/>
        <end position="376"/>
    </location>
</feature>
<reference evidence="7 8" key="1">
    <citation type="submission" date="2018-05" db="EMBL/GenBank/DDBJ databases">
        <title>Rhodohalobacter halophilus gen. nov., sp. nov., a moderately halophilic member of the family Balneolaceae.</title>
        <authorList>
            <person name="Liu Z.-W."/>
        </authorList>
    </citation>
    <scope>NUCLEOTIDE SEQUENCE [LARGE SCALE GENOMIC DNA]</scope>
    <source>
        <strain evidence="7 8">8A47</strain>
    </source>
</reference>
<dbReference type="Proteomes" id="UP000245533">
    <property type="component" value="Unassembled WGS sequence"/>
</dbReference>
<dbReference type="InterPro" id="IPR009006">
    <property type="entry name" value="Ala_racemase/Decarboxylase_C"/>
</dbReference>
<dbReference type="GO" id="GO:0006596">
    <property type="term" value="P:polyamine biosynthetic process"/>
    <property type="evidence" value="ECO:0007669"/>
    <property type="project" value="InterPro"/>
</dbReference>
<keyword evidence="8" id="KW-1185">Reference proteome</keyword>
<feature type="active site" description="Proton donor" evidence="3">
    <location>
        <position position="349"/>
    </location>
</feature>
<evidence type="ECO:0000256" key="3">
    <source>
        <dbReference type="PIRSR" id="PIRSR600183-50"/>
    </source>
</evidence>
<dbReference type="InterPro" id="IPR022657">
    <property type="entry name" value="De-COase2_CS"/>
</dbReference>
<accession>A0A316TVA6</accession>
<dbReference type="GO" id="GO:0009089">
    <property type="term" value="P:lysine biosynthetic process via diaminopimelate"/>
    <property type="evidence" value="ECO:0007669"/>
    <property type="project" value="TreeGrafter"/>
</dbReference>
<dbReference type="InterPro" id="IPR000183">
    <property type="entry name" value="Orn/DAP/Arg_de-COase"/>
</dbReference>
<name>A0A316TVA6_9BACT</name>
<proteinExistence type="inferred from homology"/>
<dbReference type="PANTHER" id="PTHR43727">
    <property type="entry name" value="DIAMINOPIMELATE DECARBOXYLASE"/>
    <property type="match status" value="1"/>
</dbReference>
<evidence type="ECO:0000313" key="8">
    <source>
        <dbReference type="Proteomes" id="UP000245533"/>
    </source>
</evidence>
<evidence type="ECO:0000256" key="2">
    <source>
        <dbReference type="ARBA" id="ARBA00022898"/>
    </source>
</evidence>
<dbReference type="Pfam" id="PF02784">
    <property type="entry name" value="Orn_Arg_deC_N"/>
    <property type="match status" value="1"/>
</dbReference>
<keyword evidence="2 3" id="KW-0663">Pyridoxal phosphate</keyword>
<evidence type="ECO:0000259" key="5">
    <source>
        <dbReference type="Pfam" id="PF00278"/>
    </source>
</evidence>
<protein>
    <recommendedName>
        <fullName evidence="9">Diaminopimelate decarboxylase</fullName>
    </recommendedName>
</protein>
<dbReference type="SUPFAM" id="SSF51419">
    <property type="entry name" value="PLP-binding barrel"/>
    <property type="match status" value="1"/>
</dbReference>
<comment type="caution">
    <text evidence="7">The sequence shown here is derived from an EMBL/GenBank/DDBJ whole genome shotgun (WGS) entry which is preliminary data.</text>
</comment>
<evidence type="ECO:0000259" key="6">
    <source>
        <dbReference type="Pfam" id="PF02784"/>
    </source>
</evidence>
<dbReference type="GO" id="GO:0008836">
    <property type="term" value="F:diaminopimelate decarboxylase activity"/>
    <property type="evidence" value="ECO:0007669"/>
    <property type="project" value="TreeGrafter"/>
</dbReference>
<feature type="domain" description="Orn/DAP/Arg decarboxylase 2 N-terminal" evidence="6">
    <location>
        <begin position="63"/>
        <end position="279"/>
    </location>
</feature>
<organism evidence="7 8">
    <name type="scientific">Rhodohalobacter mucosus</name>
    <dbReference type="NCBI Taxonomy" id="2079485"/>
    <lineage>
        <taxon>Bacteria</taxon>
        <taxon>Pseudomonadati</taxon>
        <taxon>Balneolota</taxon>
        <taxon>Balneolia</taxon>
        <taxon>Balneolales</taxon>
        <taxon>Balneolaceae</taxon>
        <taxon>Rhodohalobacter</taxon>
    </lineage>
</organism>
<dbReference type="InterPro" id="IPR022643">
    <property type="entry name" value="De-COase2_C"/>
</dbReference>
<feature type="modified residue" description="N6-(pyridoxal phosphate)lysine" evidence="3">
    <location>
        <position position="65"/>
    </location>
</feature>
<dbReference type="Gene3D" id="3.20.20.10">
    <property type="entry name" value="Alanine racemase"/>
    <property type="match status" value="1"/>
</dbReference>